<sequence>MSDPLWCVHIEGVEDFVAMGSRDMALREASAINDYLERFENGRHAAHVRAVAIEWPFSPDHHARSLEEDWHDLQQMAHRQAGVQPPKRSLLNVARSWRELIRAGRSI</sequence>
<protein>
    <submittedName>
        <fullName evidence="1">Uncharacterized protein</fullName>
    </submittedName>
</protein>
<dbReference type="EMBL" id="CP040078">
    <property type="protein sequence ID" value="QCP51953.1"/>
    <property type="molecule type" value="Genomic_DNA"/>
</dbReference>
<organism evidence="1 2">
    <name type="scientific">Trinickia violacea</name>
    <dbReference type="NCBI Taxonomy" id="2571746"/>
    <lineage>
        <taxon>Bacteria</taxon>
        <taxon>Pseudomonadati</taxon>
        <taxon>Pseudomonadota</taxon>
        <taxon>Betaproteobacteria</taxon>
        <taxon>Burkholderiales</taxon>
        <taxon>Burkholderiaceae</taxon>
        <taxon>Trinickia</taxon>
    </lineage>
</organism>
<dbReference type="Proteomes" id="UP000298656">
    <property type="component" value="Chromosome 2"/>
</dbReference>
<evidence type="ECO:0000313" key="1">
    <source>
        <dbReference type="EMBL" id="QCP51953.1"/>
    </source>
</evidence>
<proteinExistence type="predicted"/>
<evidence type="ECO:0000313" key="2">
    <source>
        <dbReference type="Proteomes" id="UP000298656"/>
    </source>
</evidence>
<dbReference type="AlphaFoldDB" id="A0A4P8IWR3"/>
<name>A0A4P8IWR3_9BURK</name>
<gene>
    <name evidence="1" type="ORF">FAZ95_22325</name>
</gene>
<dbReference type="OrthoDB" id="9007785at2"/>
<accession>A0A4P8IWR3</accession>
<dbReference type="RefSeq" id="WP_137334726.1">
    <property type="nucleotide sequence ID" value="NZ_CP040078.1"/>
</dbReference>
<reference evidence="1 2" key="1">
    <citation type="submission" date="2019-05" db="EMBL/GenBank/DDBJ databases">
        <title>Burkholderia sp. DHOD12, isolated from subtropical forest soil.</title>
        <authorList>
            <person name="Gao Z.-H."/>
            <person name="Qiu L.-H."/>
        </authorList>
    </citation>
    <scope>NUCLEOTIDE SEQUENCE [LARGE SCALE GENOMIC DNA]</scope>
    <source>
        <strain evidence="1 2">DHOD12</strain>
    </source>
</reference>
<dbReference type="KEGG" id="tvl:FAZ95_22325"/>
<keyword evidence="2" id="KW-1185">Reference proteome</keyword>